<dbReference type="Pfam" id="PF14568">
    <property type="entry name" value="SUKH_6"/>
    <property type="match status" value="1"/>
</dbReference>
<dbReference type="STRING" id="1236971.JCM9152_258"/>
<evidence type="ECO:0000313" key="3">
    <source>
        <dbReference type="Proteomes" id="UP000018895"/>
    </source>
</evidence>
<dbReference type="InterPro" id="IPR018958">
    <property type="entry name" value="Knr4/Smi1-like_dom"/>
</dbReference>
<feature type="domain" description="Knr4/Smi1-like" evidence="1">
    <location>
        <begin position="21"/>
        <end position="145"/>
    </location>
</feature>
<name>W4QAA2_9BACI</name>
<dbReference type="Gene3D" id="3.40.1580.10">
    <property type="entry name" value="SMI1/KNR4-like"/>
    <property type="match status" value="1"/>
</dbReference>
<evidence type="ECO:0000313" key="2">
    <source>
        <dbReference type="EMBL" id="GAE28920.1"/>
    </source>
</evidence>
<evidence type="ECO:0000259" key="1">
    <source>
        <dbReference type="SMART" id="SM00860"/>
    </source>
</evidence>
<sequence length="149" mass="17351">MDMYDGLHFWSRRSVYKPGSQLDEMTIRKVEQQLGYSLPQSYKNLMKKQNGGDLAYRYFVFADGEAIIIPYLFELDEESGVGMSPIFVEQCGLPEKLVLLTGDLDAWVALDYRQEKPTIVYLIQDENGMWEEIEIAQSFSQFINRLMKK</sequence>
<dbReference type="EMBL" id="BAUU01000002">
    <property type="protein sequence ID" value="GAE28920.1"/>
    <property type="molecule type" value="Genomic_DNA"/>
</dbReference>
<proteinExistence type="predicted"/>
<dbReference type="InterPro" id="IPR037883">
    <property type="entry name" value="Knr4/Smi1-like_sf"/>
</dbReference>
<comment type="caution">
    <text evidence="2">The sequence shown here is derived from an EMBL/GenBank/DDBJ whole genome shotgun (WGS) entry which is preliminary data.</text>
</comment>
<dbReference type="Proteomes" id="UP000018895">
    <property type="component" value="Unassembled WGS sequence"/>
</dbReference>
<organism evidence="2 3">
    <name type="scientific">Halalkalibacter hemicellulosilyticusJCM 9152</name>
    <dbReference type="NCBI Taxonomy" id="1236971"/>
    <lineage>
        <taxon>Bacteria</taxon>
        <taxon>Bacillati</taxon>
        <taxon>Bacillota</taxon>
        <taxon>Bacilli</taxon>
        <taxon>Bacillales</taxon>
        <taxon>Bacillaceae</taxon>
        <taxon>Halalkalibacter</taxon>
    </lineage>
</organism>
<protein>
    <recommendedName>
        <fullName evidence="1">Knr4/Smi1-like domain-containing protein</fullName>
    </recommendedName>
</protein>
<keyword evidence="3" id="KW-1185">Reference proteome</keyword>
<dbReference type="SMART" id="SM00860">
    <property type="entry name" value="SMI1_KNR4"/>
    <property type="match status" value="1"/>
</dbReference>
<gene>
    <name evidence="2" type="ORF">JCM9152_258</name>
</gene>
<dbReference type="RefSeq" id="WP_035340002.1">
    <property type="nucleotide sequence ID" value="NZ_BAUU01000002.1"/>
</dbReference>
<reference evidence="2" key="1">
    <citation type="journal article" date="2014" name="Genome Announc.">
        <title>Draft Genome Sequences of Three Alkaliphilic Bacillus Strains, Bacillus wakoensis JCM 9140T, Bacillus akibai JCM 9157T, and Bacillus hemicellulosilyticus JCM 9152T.</title>
        <authorList>
            <person name="Yuki M."/>
            <person name="Oshima K."/>
            <person name="Suda W."/>
            <person name="Oshida Y."/>
            <person name="Kitamura K."/>
            <person name="Iida T."/>
            <person name="Hattori M."/>
            <person name="Ohkuma M."/>
        </authorList>
    </citation>
    <scope>NUCLEOTIDE SEQUENCE [LARGE SCALE GENOMIC DNA]</scope>
    <source>
        <strain evidence="2">JCM 9152</strain>
    </source>
</reference>
<accession>W4QAA2</accession>
<dbReference type="AlphaFoldDB" id="W4QAA2"/>
<dbReference type="OrthoDB" id="8657476at2"/>
<dbReference type="SUPFAM" id="SSF160631">
    <property type="entry name" value="SMI1/KNR4-like"/>
    <property type="match status" value="1"/>
</dbReference>